<dbReference type="EMBL" id="BAAAON010000001">
    <property type="protein sequence ID" value="GAA2173554.1"/>
    <property type="molecule type" value="Genomic_DNA"/>
</dbReference>
<dbReference type="Proteomes" id="UP001500974">
    <property type="component" value="Unassembled WGS sequence"/>
</dbReference>
<evidence type="ECO:0000313" key="1">
    <source>
        <dbReference type="EMBL" id="GAA2173554.1"/>
    </source>
</evidence>
<reference evidence="1 2" key="1">
    <citation type="journal article" date="2019" name="Int. J. Syst. Evol. Microbiol.">
        <title>The Global Catalogue of Microorganisms (GCM) 10K type strain sequencing project: providing services to taxonomists for standard genome sequencing and annotation.</title>
        <authorList>
            <consortium name="The Broad Institute Genomics Platform"/>
            <consortium name="The Broad Institute Genome Sequencing Center for Infectious Disease"/>
            <person name="Wu L."/>
            <person name="Ma J."/>
        </authorList>
    </citation>
    <scope>NUCLEOTIDE SEQUENCE [LARGE SCALE GENOMIC DNA]</scope>
    <source>
        <strain evidence="1 2">JCM 14917</strain>
    </source>
</reference>
<comment type="caution">
    <text evidence="1">The sequence shown here is derived from an EMBL/GenBank/DDBJ whole genome shotgun (WGS) entry which is preliminary data.</text>
</comment>
<name>A0ABN3AQM9_9MICC</name>
<evidence type="ECO:0008006" key="3">
    <source>
        <dbReference type="Google" id="ProtNLM"/>
    </source>
</evidence>
<sequence>MSALSDLLNDSNTEQLSARRITTIAASKGVEVSNTSISKYLRAVPEEPSEKILQAFSLALDIPMTKLREAAELPTGELEPFVLPESANRLNARQRELVLHTVRVLLNEE</sequence>
<evidence type="ECO:0000313" key="2">
    <source>
        <dbReference type="Proteomes" id="UP001500974"/>
    </source>
</evidence>
<gene>
    <name evidence="1" type="ORF">GCM10009784_08320</name>
</gene>
<keyword evidence="2" id="KW-1185">Reference proteome</keyword>
<protein>
    <recommendedName>
        <fullName evidence="3">HTH cro/C1-type domain-containing protein</fullName>
    </recommendedName>
</protein>
<organism evidence="1 2">
    <name type="scientific">Arthrobacter parietis</name>
    <dbReference type="NCBI Taxonomy" id="271434"/>
    <lineage>
        <taxon>Bacteria</taxon>
        <taxon>Bacillati</taxon>
        <taxon>Actinomycetota</taxon>
        <taxon>Actinomycetes</taxon>
        <taxon>Micrococcales</taxon>
        <taxon>Micrococcaceae</taxon>
        <taxon>Arthrobacter</taxon>
    </lineage>
</organism>
<dbReference type="RefSeq" id="WP_346027595.1">
    <property type="nucleotide sequence ID" value="NZ_BAAAON010000001.1"/>
</dbReference>
<accession>A0ABN3AQM9</accession>
<proteinExistence type="predicted"/>